<evidence type="ECO:0000313" key="3">
    <source>
        <dbReference type="EMBL" id="OQP54743.1"/>
    </source>
</evidence>
<dbReference type="EMBL" id="LWBP01000206">
    <property type="protein sequence ID" value="OQP54743.1"/>
    <property type="molecule type" value="Genomic_DNA"/>
</dbReference>
<sequence>MMWMLTTNKDWDSLEEKFDWVQDMEAVPQDPVHHAEGNVAIHTRMVMEALQQLAGYKRLPAQEQEILWAAALLHDVEKRSTTVHEPDGSITSKGHSKKGAATARQILYTELPAPFTIREQIVQLVRFHGQPIWAIERRDPARTVIETALMVNTQLLSLLARADALGRICDDRHDLLYRIDLFEALCQEHDCWGKPKAFKTPNAQYHYFNKQGSAPDFVPYDDFGATVVMLCGLPGSGKDTYVRQHYKDWPVVNLDEIRRAHKISPTDKSGNGTVVQLAKEQAREHLRKKRSFVWNATNITRQMRSQLIDLFVTYKAYVKIVYVEVPYQKLHVQNKHREAVVPKNAVDKLVAKLEVPAPWEAHEVSYYIKD</sequence>
<dbReference type="SUPFAM" id="SSF109604">
    <property type="entry name" value="HD-domain/PDEase-like"/>
    <property type="match status" value="1"/>
</dbReference>
<dbReference type="InterPro" id="IPR003607">
    <property type="entry name" value="HD/PDEase_dom"/>
</dbReference>
<proteinExistence type="predicted"/>
<dbReference type="Proteomes" id="UP000192276">
    <property type="component" value="Unassembled WGS sequence"/>
</dbReference>
<dbReference type="SMART" id="SM00471">
    <property type="entry name" value="HDc"/>
    <property type="match status" value="1"/>
</dbReference>
<gene>
    <name evidence="3" type="ORF">A4R26_27440</name>
</gene>
<dbReference type="Gene3D" id="1.10.3090.10">
    <property type="entry name" value="cca-adding enzyme, domain 2"/>
    <property type="match status" value="1"/>
</dbReference>
<dbReference type="AlphaFoldDB" id="A0A1V9F8K7"/>
<dbReference type="NCBIfam" id="TIGR00277">
    <property type="entry name" value="HDIG"/>
    <property type="match status" value="1"/>
</dbReference>
<dbReference type="InterPro" id="IPR006674">
    <property type="entry name" value="HD_domain"/>
</dbReference>
<dbReference type="PANTHER" id="PTHR47545:SF1">
    <property type="entry name" value="MULTIFUNCTIONAL CCA PROTEIN"/>
    <property type="match status" value="1"/>
</dbReference>
<dbReference type="InterPro" id="IPR006675">
    <property type="entry name" value="HDIG_dom"/>
</dbReference>
<dbReference type="STRING" id="550983.A4R26_27440"/>
<keyword evidence="4" id="KW-1185">Reference proteome</keyword>
<organism evidence="3 4">
    <name type="scientific">Niastella populi</name>
    <dbReference type="NCBI Taxonomy" id="550983"/>
    <lineage>
        <taxon>Bacteria</taxon>
        <taxon>Pseudomonadati</taxon>
        <taxon>Bacteroidota</taxon>
        <taxon>Chitinophagia</taxon>
        <taxon>Chitinophagales</taxon>
        <taxon>Chitinophagaceae</taxon>
        <taxon>Niastella</taxon>
    </lineage>
</organism>
<dbReference type="GO" id="GO:0000166">
    <property type="term" value="F:nucleotide binding"/>
    <property type="evidence" value="ECO:0007669"/>
    <property type="project" value="UniProtKB-KW"/>
</dbReference>
<dbReference type="InterPro" id="IPR027417">
    <property type="entry name" value="P-loop_NTPase"/>
</dbReference>
<dbReference type="InterPro" id="IPR050124">
    <property type="entry name" value="tRNA_CCA-adding_enzyme"/>
</dbReference>
<comment type="caution">
    <text evidence="3">The sequence shown here is derived from an EMBL/GenBank/DDBJ whole genome shotgun (WGS) entry which is preliminary data.</text>
</comment>
<dbReference type="Pfam" id="PF01966">
    <property type="entry name" value="HD"/>
    <property type="match status" value="1"/>
</dbReference>
<protein>
    <submittedName>
        <fullName evidence="3">Poly(A) polymerase</fullName>
    </submittedName>
</protein>
<reference evidence="4" key="1">
    <citation type="submission" date="2016-04" db="EMBL/GenBank/DDBJ databases">
        <authorList>
            <person name="Chen L."/>
            <person name="Zhuang W."/>
            <person name="Wang G."/>
        </authorList>
    </citation>
    <scope>NUCLEOTIDE SEQUENCE [LARGE SCALE GENOMIC DNA]</scope>
    <source>
        <strain evidence="4">208</strain>
    </source>
</reference>
<accession>A0A1V9F8K7</accession>
<feature type="domain" description="HD/PDEase" evidence="2">
    <location>
        <begin position="35"/>
        <end position="177"/>
    </location>
</feature>
<dbReference type="Pfam" id="PF13671">
    <property type="entry name" value="AAA_33"/>
    <property type="match status" value="1"/>
</dbReference>
<evidence type="ECO:0000313" key="4">
    <source>
        <dbReference type="Proteomes" id="UP000192276"/>
    </source>
</evidence>
<dbReference type="PANTHER" id="PTHR47545">
    <property type="entry name" value="MULTIFUNCTIONAL CCA PROTEIN"/>
    <property type="match status" value="1"/>
</dbReference>
<evidence type="ECO:0000259" key="2">
    <source>
        <dbReference type="SMART" id="SM00471"/>
    </source>
</evidence>
<dbReference type="CDD" id="cd00077">
    <property type="entry name" value="HDc"/>
    <property type="match status" value="1"/>
</dbReference>
<name>A0A1V9F8K7_9BACT</name>
<keyword evidence="1" id="KW-0547">Nucleotide-binding</keyword>
<dbReference type="Gene3D" id="3.40.50.300">
    <property type="entry name" value="P-loop containing nucleotide triphosphate hydrolases"/>
    <property type="match status" value="1"/>
</dbReference>
<evidence type="ECO:0000256" key="1">
    <source>
        <dbReference type="ARBA" id="ARBA00022741"/>
    </source>
</evidence>
<dbReference type="SUPFAM" id="SSF52540">
    <property type="entry name" value="P-loop containing nucleoside triphosphate hydrolases"/>
    <property type="match status" value="1"/>
</dbReference>